<protein>
    <submittedName>
        <fullName evidence="2">Uncharacterized protein</fullName>
    </submittedName>
</protein>
<evidence type="ECO:0000313" key="2">
    <source>
        <dbReference type="EMBL" id="WAR27809.1"/>
    </source>
</evidence>
<evidence type="ECO:0000256" key="1">
    <source>
        <dbReference type="SAM" id="MobiDB-lite"/>
    </source>
</evidence>
<feature type="region of interest" description="Disordered" evidence="1">
    <location>
        <begin position="27"/>
        <end position="48"/>
    </location>
</feature>
<dbReference type="Proteomes" id="UP001164746">
    <property type="component" value="Chromosome 15"/>
</dbReference>
<gene>
    <name evidence="2" type="ORF">MAR_013513</name>
</gene>
<evidence type="ECO:0000313" key="3">
    <source>
        <dbReference type="Proteomes" id="UP001164746"/>
    </source>
</evidence>
<sequence>MSQNQVTFLWQKDVLCRVEQSSISNAAQRGTSLADVPQTCKEPPTSWASGVAEELPDRWQQPPLHGRSCSFQPMADNCFDMSNVANAVPISFKTPRAFDWLTRQATTRKMNIGYRSLLFARHGGGDLVRENIADTVVEVAMVADMEEDMVDTELAVTVVEAVTVAVTEAVTVAVTEAVAVAEVDTEVMEVTWAATVDTVVVMEEDTVVVMEADTGVVLEADTGVVTEWEVSEAVDMDMVEAEWELTANAESGAAGNRNLLVVAHGARRAANLCSAAKGGGTKLVATRPDSIKDNDSMSFCITIAENNKKIIIKHRICNVDVVLLYSKLPFKVLCRSVTV</sequence>
<keyword evidence="3" id="KW-1185">Reference proteome</keyword>
<organism evidence="2 3">
    <name type="scientific">Mya arenaria</name>
    <name type="common">Soft-shell clam</name>
    <dbReference type="NCBI Taxonomy" id="6604"/>
    <lineage>
        <taxon>Eukaryota</taxon>
        <taxon>Metazoa</taxon>
        <taxon>Spiralia</taxon>
        <taxon>Lophotrochozoa</taxon>
        <taxon>Mollusca</taxon>
        <taxon>Bivalvia</taxon>
        <taxon>Autobranchia</taxon>
        <taxon>Heteroconchia</taxon>
        <taxon>Euheterodonta</taxon>
        <taxon>Imparidentia</taxon>
        <taxon>Neoheterodontei</taxon>
        <taxon>Myida</taxon>
        <taxon>Myoidea</taxon>
        <taxon>Myidae</taxon>
        <taxon>Mya</taxon>
    </lineage>
</organism>
<reference evidence="2" key="1">
    <citation type="submission" date="2022-11" db="EMBL/GenBank/DDBJ databases">
        <title>Centuries of genome instability and evolution in soft-shell clam transmissible cancer (bioRxiv).</title>
        <authorList>
            <person name="Hart S.F.M."/>
            <person name="Yonemitsu M.A."/>
            <person name="Giersch R.M."/>
            <person name="Beal B.F."/>
            <person name="Arriagada G."/>
            <person name="Davis B.W."/>
            <person name="Ostrander E.A."/>
            <person name="Goff S.P."/>
            <person name="Metzger M.J."/>
        </authorList>
    </citation>
    <scope>NUCLEOTIDE SEQUENCE</scope>
    <source>
        <strain evidence="2">MELC-2E11</strain>
        <tissue evidence="2">Siphon/mantle</tissue>
    </source>
</reference>
<accession>A0ABY7G2Q6</accession>
<dbReference type="EMBL" id="CP111026">
    <property type="protein sequence ID" value="WAR27809.1"/>
    <property type="molecule type" value="Genomic_DNA"/>
</dbReference>
<name>A0ABY7G2Q6_MYAAR</name>
<proteinExistence type="predicted"/>